<name>A0ABY8SN95_9BURK</name>
<comment type="function">
    <text evidence="11">Catalyzes the oxidation of L-aspartate to iminoaspartate.</text>
</comment>
<dbReference type="SUPFAM" id="SSF46977">
    <property type="entry name" value="Succinate dehydrogenase/fumarate reductase flavoprotein C-terminal domain"/>
    <property type="match status" value="1"/>
</dbReference>
<dbReference type="InterPro" id="IPR005288">
    <property type="entry name" value="NadB"/>
</dbReference>
<evidence type="ECO:0000256" key="2">
    <source>
        <dbReference type="ARBA" id="ARBA00004950"/>
    </source>
</evidence>
<dbReference type="RefSeq" id="WP_283485529.1">
    <property type="nucleotide sequence ID" value="NZ_CP125947.1"/>
</dbReference>
<dbReference type="InterPro" id="IPR027477">
    <property type="entry name" value="Succ_DH/fumarate_Rdtase_cat_sf"/>
</dbReference>
<dbReference type="InterPro" id="IPR036188">
    <property type="entry name" value="FAD/NAD-bd_sf"/>
</dbReference>
<dbReference type="EC" id="1.4.3.16" evidence="4 10"/>
<dbReference type="InterPro" id="IPR003953">
    <property type="entry name" value="FAD-dep_OxRdtase_2_FAD-bd"/>
</dbReference>
<evidence type="ECO:0000256" key="6">
    <source>
        <dbReference type="ARBA" id="ARBA00022642"/>
    </source>
</evidence>
<evidence type="ECO:0000256" key="1">
    <source>
        <dbReference type="ARBA" id="ARBA00001974"/>
    </source>
</evidence>
<evidence type="ECO:0000259" key="13">
    <source>
        <dbReference type="Pfam" id="PF02910"/>
    </source>
</evidence>
<feature type="domain" description="Fumarate reductase/succinate dehydrogenase flavoprotein-like C-terminal" evidence="13">
    <location>
        <begin position="434"/>
        <end position="504"/>
    </location>
</feature>
<dbReference type="InterPro" id="IPR015939">
    <property type="entry name" value="Fum_Rdtase/Succ_DH_flav-like_C"/>
</dbReference>
<feature type="domain" description="FAD-dependent oxidoreductase 2 FAD-binding" evidence="12">
    <location>
        <begin position="12"/>
        <end position="388"/>
    </location>
</feature>
<comment type="cofactor">
    <cofactor evidence="1 11">
        <name>FAD</name>
        <dbReference type="ChEBI" id="CHEBI:57692"/>
    </cofactor>
</comment>
<dbReference type="PANTHER" id="PTHR42716:SF2">
    <property type="entry name" value="L-ASPARTATE OXIDASE, CHLOROPLASTIC"/>
    <property type="match status" value="1"/>
</dbReference>
<dbReference type="Proteomes" id="UP001240697">
    <property type="component" value="Chromosome"/>
</dbReference>
<evidence type="ECO:0000256" key="3">
    <source>
        <dbReference type="ARBA" id="ARBA00008562"/>
    </source>
</evidence>
<evidence type="ECO:0000313" key="14">
    <source>
        <dbReference type="EMBL" id="WHS64388.1"/>
    </source>
</evidence>
<evidence type="ECO:0000256" key="10">
    <source>
        <dbReference type="NCBIfam" id="TIGR00551"/>
    </source>
</evidence>
<dbReference type="Pfam" id="PF00890">
    <property type="entry name" value="FAD_binding_2"/>
    <property type="match status" value="1"/>
</dbReference>
<evidence type="ECO:0000256" key="5">
    <source>
        <dbReference type="ARBA" id="ARBA00022630"/>
    </source>
</evidence>
<accession>A0ABY8SN95</accession>
<comment type="catalytic activity">
    <reaction evidence="9">
        <text>L-aspartate + O2 = iminosuccinate + H2O2</text>
        <dbReference type="Rhea" id="RHEA:25876"/>
        <dbReference type="ChEBI" id="CHEBI:15379"/>
        <dbReference type="ChEBI" id="CHEBI:16240"/>
        <dbReference type="ChEBI" id="CHEBI:29991"/>
        <dbReference type="ChEBI" id="CHEBI:77875"/>
        <dbReference type="EC" id="1.4.3.16"/>
    </reaction>
    <physiologicalReaction direction="left-to-right" evidence="9">
        <dbReference type="Rhea" id="RHEA:25877"/>
    </physiologicalReaction>
</comment>
<organism evidence="14 15">
    <name type="scientific">Comamonas resistens</name>
    <dbReference type="NCBI Taxonomy" id="3046670"/>
    <lineage>
        <taxon>Bacteria</taxon>
        <taxon>Pseudomonadati</taxon>
        <taxon>Pseudomonadota</taxon>
        <taxon>Betaproteobacteria</taxon>
        <taxon>Burkholderiales</taxon>
        <taxon>Comamonadaceae</taxon>
        <taxon>Comamonas</taxon>
    </lineage>
</organism>
<dbReference type="InterPro" id="IPR037099">
    <property type="entry name" value="Fum_R/Succ_DH_flav-like_C_sf"/>
</dbReference>
<gene>
    <name evidence="14" type="primary">nadB</name>
    <name evidence="14" type="ORF">QMY55_18055</name>
</gene>
<keyword evidence="8 11" id="KW-0560">Oxidoreductase</keyword>
<dbReference type="Gene3D" id="3.90.700.10">
    <property type="entry name" value="Succinate dehydrogenase/fumarate reductase flavoprotein, catalytic domain"/>
    <property type="match status" value="1"/>
</dbReference>
<dbReference type="Gene3D" id="3.50.50.60">
    <property type="entry name" value="FAD/NAD(P)-binding domain"/>
    <property type="match status" value="1"/>
</dbReference>
<evidence type="ECO:0000256" key="11">
    <source>
        <dbReference type="RuleBase" id="RU362049"/>
    </source>
</evidence>
<evidence type="ECO:0000256" key="4">
    <source>
        <dbReference type="ARBA" id="ARBA00012173"/>
    </source>
</evidence>
<comment type="subcellular location">
    <subcellularLocation>
        <location evidence="11">Cytoplasm</location>
    </subcellularLocation>
</comment>
<evidence type="ECO:0000313" key="15">
    <source>
        <dbReference type="Proteomes" id="UP001240697"/>
    </source>
</evidence>
<protein>
    <recommendedName>
        <fullName evidence="4 10">L-aspartate oxidase</fullName>
        <ecNumber evidence="4 10">1.4.3.16</ecNumber>
    </recommendedName>
</protein>
<evidence type="ECO:0000256" key="8">
    <source>
        <dbReference type="ARBA" id="ARBA00023002"/>
    </source>
</evidence>
<keyword evidence="5 11" id="KW-0285">Flavoprotein</keyword>
<reference evidence="14 15" key="1">
    <citation type="submission" date="2023-05" db="EMBL/GenBank/DDBJ databases">
        <authorList>
            <person name="Yin Y."/>
            <person name="Lu Z."/>
        </authorList>
    </citation>
    <scope>NUCLEOTIDE SEQUENCE [LARGE SCALE GENOMIC DNA]</scope>
    <source>
        <strain evidence="14 15">ZM22</strain>
    </source>
</reference>
<comment type="pathway">
    <text evidence="2 11">Cofactor biosynthesis; NAD(+) biosynthesis; iminoaspartate from L-aspartate (oxidase route): step 1/1.</text>
</comment>
<keyword evidence="6 11" id="KW-0662">Pyridine nucleotide biosynthesis</keyword>
<dbReference type="Gene3D" id="1.20.58.100">
    <property type="entry name" value="Fumarate reductase/succinate dehydrogenase flavoprotein-like, C-terminal domain"/>
    <property type="match status" value="1"/>
</dbReference>
<dbReference type="PANTHER" id="PTHR42716">
    <property type="entry name" value="L-ASPARTATE OXIDASE"/>
    <property type="match status" value="1"/>
</dbReference>
<dbReference type="NCBIfam" id="TIGR00551">
    <property type="entry name" value="nadB"/>
    <property type="match status" value="1"/>
</dbReference>
<proteinExistence type="inferred from homology"/>
<dbReference type="GO" id="GO:0008734">
    <property type="term" value="F:L-aspartate oxidase activity"/>
    <property type="evidence" value="ECO:0007669"/>
    <property type="project" value="UniProtKB-EC"/>
</dbReference>
<dbReference type="PRINTS" id="PR00368">
    <property type="entry name" value="FADPNR"/>
</dbReference>
<dbReference type="SUPFAM" id="SSF51905">
    <property type="entry name" value="FAD/NAD(P)-binding domain"/>
    <property type="match status" value="1"/>
</dbReference>
<sequence>MPSINTPDMTTDVLIIGAGLAGLTVALSLPEHLRITILSKGPLHECASAWAQGGIAAVLDENDELEAHVQDTLVAGAGLCDETAVRRILAQGPQAIAWLQEHGVHFDTEAEGRLHLTREGGHSARRIAHVADHTGQAVHQSLLQACASRRHITLQACSPATELLLDGQRRCAGASVRHADGRPQRLLASHTVLATGGMGQIYASTTNPGSATGDGIALAWRAGCLVRDLEFMQFHPTALHIAGQALGLVSEALRGEGATLHLPGADGKPGERFMLRHDERAELAPRDIVARAIDSEMRAHQLPHVLLDISHRSRDWLEQHFPGVMALCAAHGIDIASQAIPVAPCAHYACGGVQANTDGSTGVAGLYAVGEVARTGLHGANRLASNSLLECVVMGRATALRIATQPLLKHSSIHSTYRNQGKGLNHKTLPEMQEALQRLMQTHVGIVRSNHSLIAAAKQLVLWRAQWRGADTALRNQLTLCSLMVDAALQRHNSVGAHCNLDWPPLEAAIA</sequence>
<dbReference type="SUPFAM" id="SSF56425">
    <property type="entry name" value="Succinate dehydrogenase/fumarate reductase flavoprotein, catalytic domain"/>
    <property type="match status" value="1"/>
</dbReference>
<keyword evidence="7 11" id="KW-0274">FAD</keyword>
<evidence type="ECO:0000259" key="12">
    <source>
        <dbReference type="Pfam" id="PF00890"/>
    </source>
</evidence>
<comment type="similarity">
    <text evidence="3 11">Belongs to the FAD-dependent oxidoreductase 2 family. NadB subfamily.</text>
</comment>
<evidence type="ECO:0000256" key="7">
    <source>
        <dbReference type="ARBA" id="ARBA00022827"/>
    </source>
</evidence>
<keyword evidence="15" id="KW-1185">Reference proteome</keyword>
<dbReference type="EMBL" id="CP125947">
    <property type="protein sequence ID" value="WHS64388.1"/>
    <property type="molecule type" value="Genomic_DNA"/>
</dbReference>
<evidence type="ECO:0000256" key="9">
    <source>
        <dbReference type="ARBA" id="ARBA00048305"/>
    </source>
</evidence>
<dbReference type="Pfam" id="PF02910">
    <property type="entry name" value="Succ_DH_flav_C"/>
    <property type="match status" value="1"/>
</dbReference>